<reference evidence="3" key="1">
    <citation type="journal article" date="2022" name="bioRxiv">
        <title>Sequencing and chromosome-scale assembly of the giantPleurodeles waltlgenome.</title>
        <authorList>
            <person name="Brown T."/>
            <person name="Elewa A."/>
            <person name="Iarovenko S."/>
            <person name="Subramanian E."/>
            <person name="Araus A.J."/>
            <person name="Petzold A."/>
            <person name="Susuki M."/>
            <person name="Suzuki K.-i.T."/>
            <person name="Hayashi T."/>
            <person name="Toyoda A."/>
            <person name="Oliveira C."/>
            <person name="Osipova E."/>
            <person name="Leigh N.D."/>
            <person name="Simon A."/>
            <person name="Yun M.H."/>
        </authorList>
    </citation>
    <scope>NUCLEOTIDE SEQUENCE</scope>
    <source>
        <strain evidence="3">20211129_DDA</strain>
        <tissue evidence="3">Liver</tissue>
    </source>
</reference>
<keyword evidence="4" id="KW-1185">Reference proteome</keyword>
<evidence type="ECO:0000313" key="4">
    <source>
        <dbReference type="Proteomes" id="UP001066276"/>
    </source>
</evidence>
<organism evidence="3 4">
    <name type="scientific">Pleurodeles waltl</name>
    <name type="common">Iberian ribbed newt</name>
    <dbReference type="NCBI Taxonomy" id="8319"/>
    <lineage>
        <taxon>Eukaryota</taxon>
        <taxon>Metazoa</taxon>
        <taxon>Chordata</taxon>
        <taxon>Craniata</taxon>
        <taxon>Vertebrata</taxon>
        <taxon>Euteleostomi</taxon>
        <taxon>Amphibia</taxon>
        <taxon>Batrachia</taxon>
        <taxon>Caudata</taxon>
        <taxon>Salamandroidea</taxon>
        <taxon>Salamandridae</taxon>
        <taxon>Pleurodelinae</taxon>
        <taxon>Pleurodeles</taxon>
    </lineage>
</organism>
<feature type="compositionally biased region" description="Polar residues" evidence="2">
    <location>
        <begin position="10"/>
        <end position="20"/>
    </location>
</feature>
<protein>
    <submittedName>
        <fullName evidence="3">Uncharacterized protein</fullName>
    </submittedName>
</protein>
<sequence length="175" mass="18797">MGRHRRTDVLQGNTMEQYTTPVPPPQCTVWLGGADDGQSGMTTAEEPSQAETLAAIQGSRVALEGKIETVAVEVNLLRADLRKVSVKVAEGSVVELQTEVGVLRKQMVQATSTVGRLEAQLEDAEGRSQRKNIRLLGFLERVEGDAGFVVCGAEGFLENNSAAKVSRLSSNEAML</sequence>
<proteinExistence type="predicted"/>
<feature type="coiled-coil region" evidence="1">
    <location>
        <begin position="107"/>
        <end position="134"/>
    </location>
</feature>
<keyword evidence="1" id="KW-0175">Coiled coil</keyword>
<dbReference type="EMBL" id="JANPWB010000001">
    <property type="protein sequence ID" value="KAJ1213204.1"/>
    <property type="molecule type" value="Genomic_DNA"/>
</dbReference>
<dbReference type="AlphaFoldDB" id="A0AAV7WMJ3"/>
<evidence type="ECO:0000256" key="2">
    <source>
        <dbReference type="SAM" id="MobiDB-lite"/>
    </source>
</evidence>
<accession>A0AAV7WMJ3</accession>
<name>A0AAV7WMJ3_PLEWA</name>
<gene>
    <name evidence="3" type="ORF">NDU88_000843</name>
</gene>
<dbReference type="Proteomes" id="UP001066276">
    <property type="component" value="Chromosome 1_1"/>
</dbReference>
<evidence type="ECO:0000256" key="1">
    <source>
        <dbReference type="SAM" id="Coils"/>
    </source>
</evidence>
<feature type="region of interest" description="Disordered" evidence="2">
    <location>
        <begin position="1"/>
        <end position="25"/>
    </location>
</feature>
<comment type="caution">
    <text evidence="3">The sequence shown here is derived from an EMBL/GenBank/DDBJ whole genome shotgun (WGS) entry which is preliminary data.</text>
</comment>
<evidence type="ECO:0000313" key="3">
    <source>
        <dbReference type="EMBL" id="KAJ1213204.1"/>
    </source>
</evidence>